<feature type="signal peptide" evidence="1">
    <location>
        <begin position="1"/>
        <end position="25"/>
    </location>
</feature>
<name>A0A8J6IZV1_9FIRM</name>
<dbReference type="RefSeq" id="WP_186878991.1">
    <property type="nucleotide sequence ID" value="NZ_JACOPN010000007.1"/>
</dbReference>
<keyword evidence="1" id="KW-0732">Signal</keyword>
<proteinExistence type="predicted"/>
<sequence length="153" mass="16656">MKLKHLCSALLCVLLLNSVNIPASALSQECTIVIPTNSVTEISDLEFDVLAWTNHSARATNRLNWSISPNNMKRASTTFSLDANETVTFNGTYTPTGSSVDFGLISSDGTFYYINSGNGRIKATVKVPKADKYYLAIRNNSSTTVQVSCTVSY</sequence>
<comment type="caution">
    <text evidence="2">The sequence shown here is derived from an EMBL/GenBank/DDBJ whole genome shotgun (WGS) entry which is preliminary data.</text>
</comment>
<evidence type="ECO:0000313" key="2">
    <source>
        <dbReference type="EMBL" id="MBC5717823.1"/>
    </source>
</evidence>
<protein>
    <recommendedName>
        <fullName evidence="4">Ig-like domain-containing protein</fullName>
    </recommendedName>
</protein>
<accession>A0A8J6IZV1</accession>
<evidence type="ECO:0008006" key="4">
    <source>
        <dbReference type="Google" id="ProtNLM"/>
    </source>
</evidence>
<keyword evidence="3" id="KW-1185">Reference proteome</keyword>
<dbReference type="AlphaFoldDB" id="A0A8J6IZV1"/>
<dbReference type="Proteomes" id="UP000602260">
    <property type="component" value="Unassembled WGS sequence"/>
</dbReference>
<feature type="chain" id="PRO_5035302285" description="Ig-like domain-containing protein" evidence="1">
    <location>
        <begin position="26"/>
        <end position="153"/>
    </location>
</feature>
<dbReference type="EMBL" id="JACOPN010000007">
    <property type="protein sequence ID" value="MBC5717823.1"/>
    <property type="molecule type" value="Genomic_DNA"/>
</dbReference>
<evidence type="ECO:0000313" key="3">
    <source>
        <dbReference type="Proteomes" id="UP000602260"/>
    </source>
</evidence>
<evidence type="ECO:0000256" key="1">
    <source>
        <dbReference type="SAM" id="SignalP"/>
    </source>
</evidence>
<gene>
    <name evidence="2" type="ORF">H8S55_10875</name>
</gene>
<reference evidence="2" key="1">
    <citation type="submission" date="2020-08" db="EMBL/GenBank/DDBJ databases">
        <title>Genome public.</title>
        <authorList>
            <person name="Liu C."/>
            <person name="Sun Q."/>
        </authorList>
    </citation>
    <scope>NUCLEOTIDE SEQUENCE</scope>
    <source>
        <strain evidence="2">BX5</strain>
    </source>
</reference>
<organism evidence="2 3">
    <name type="scientific">Flintibacter faecis</name>
    <dbReference type="NCBI Taxonomy" id="2763047"/>
    <lineage>
        <taxon>Bacteria</taxon>
        <taxon>Bacillati</taxon>
        <taxon>Bacillota</taxon>
        <taxon>Clostridia</taxon>
        <taxon>Eubacteriales</taxon>
        <taxon>Flintibacter</taxon>
    </lineage>
</organism>